<dbReference type="AlphaFoldDB" id="A0A167QAB6"/>
<evidence type="ECO:0000256" key="16">
    <source>
        <dbReference type="ARBA" id="ARBA00023180"/>
    </source>
</evidence>
<keyword evidence="10" id="KW-0442">Lipid degradation</keyword>
<evidence type="ECO:0000256" key="14">
    <source>
        <dbReference type="ARBA" id="ARBA00023098"/>
    </source>
</evidence>
<evidence type="ECO:0000256" key="9">
    <source>
        <dbReference type="ARBA" id="ARBA00022801"/>
    </source>
</evidence>
<dbReference type="CDD" id="cd00519">
    <property type="entry name" value="Lipase_3"/>
    <property type="match status" value="1"/>
</dbReference>
<dbReference type="Pfam" id="PF01764">
    <property type="entry name" value="Lipase_3"/>
    <property type="match status" value="1"/>
</dbReference>
<evidence type="ECO:0000256" key="6">
    <source>
        <dbReference type="ARBA" id="ARBA00013279"/>
    </source>
</evidence>
<dbReference type="GO" id="GO:0005775">
    <property type="term" value="C:vacuolar lumen"/>
    <property type="evidence" value="ECO:0007669"/>
    <property type="project" value="TreeGrafter"/>
</dbReference>
<evidence type="ECO:0000256" key="3">
    <source>
        <dbReference type="ARBA" id="ARBA00004343"/>
    </source>
</evidence>
<dbReference type="InterPro" id="IPR029058">
    <property type="entry name" value="AB_hydrolase_fold"/>
</dbReference>
<dbReference type="STRING" id="1330018.A0A167QAB6"/>
<dbReference type="GO" id="GO:0004620">
    <property type="term" value="F:phospholipase activity"/>
    <property type="evidence" value="ECO:0007669"/>
    <property type="project" value="TreeGrafter"/>
</dbReference>
<evidence type="ECO:0000259" key="19">
    <source>
        <dbReference type="Pfam" id="PF01764"/>
    </source>
</evidence>
<dbReference type="SUPFAM" id="SSF53474">
    <property type="entry name" value="alpha/beta-Hydrolases"/>
    <property type="match status" value="1"/>
</dbReference>
<evidence type="ECO:0000256" key="5">
    <source>
        <dbReference type="ARBA" id="ARBA00011137"/>
    </source>
</evidence>
<dbReference type="PANTHER" id="PTHR47175">
    <property type="entry name" value="LIPASE ATG15-RELATED"/>
    <property type="match status" value="1"/>
</dbReference>
<comment type="subcellular location">
    <subcellularLocation>
        <location evidence="3">Endosome</location>
        <location evidence="3">Multivesicular body membrane</location>
        <topology evidence="3">Single-pass type II membrane protein</topology>
    </subcellularLocation>
    <subcellularLocation>
        <location evidence="2">Prevacuolar compartment membrane</location>
        <topology evidence="2">Single-pass type II membrane protein</topology>
    </subcellularLocation>
</comment>
<evidence type="ECO:0000256" key="7">
    <source>
        <dbReference type="ARBA" id="ARBA00022692"/>
    </source>
</evidence>
<dbReference type="Gene3D" id="3.40.50.1820">
    <property type="entry name" value="alpha/beta hydrolase"/>
    <property type="match status" value="1"/>
</dbReference>
<evidence type="ECO:0000256" key="12">
    <source>
        <dbReference type="ARBA" id="ARBA00022989"/>
    </source>
</evidence>
<gene>
    <name evidence="20" type="ORF">CALVIDRAFT_476822</name>
</gene>
<keyword evidence="13" id="KW-0072">Autophagy</keyword>
<dbReference type="OrthoDB" id="58570at2759"/>
<dbReference type="EMBL" id="KV417271">
    <property type="protein sequence ID" value="KZO99574.1"/>
    <property type="molecule type" value="Genomic_DNA"/>
</dbReference>
<dbReference type="GO" id="GO:0004806">
    <property type="term" value="F:triacylglycerol lipase activity"/>
    <property type="evidence" value="ECO:0007669"/>
    <property type="project" value="UniProtKB-EC"/>
</dbReference>
<feature type="domain" description="Fungal lipase-type" evidence="19">
    <location>
        <begin position="246"/>
        <end position="281"/>
    </location>
</feature>
<evidence type="ECO:0000256" key="8">
    <source>
        <dbReference type="ARBA" id="ARBA00022753"/>
    </source>
</evidence>
<dbReference type="GO" id="GO:0046461">
    <property type="term" value="P:neutral lipid catabolic process"/>
    <property type="evidence" value="ECO:0007669"/>
    <property type="project" value="TreeGrafter"/>
</dbReference>
<evidence type="ECO:0000313" key="20">
    <source>
        <dbReference type="EMBL" id="KZO99574.1"/>
    </source>
</evidence>
<keyword evidence="21" id="KW-1185">Reference proteome</keyword>
<evidence type="ECO:0000256" key="18">
    <source>
        <dbReference type="ARBA" id="ARBA00029828"/>
    </source>
</evidence>
<name>A0A167QAB6_CALVF</name>
<dbReference type="InterPro" id="IPR002921">
    <property type="entry name" value="Fungal_lipase-type"/>
</dbReference>
<dbReference type="GO" id="GO:0032585">
    <property type="term" value="C:multivesicular body membrane"/>
    <property type="evidence" value="ECO:0007669"/>
    <property type="project" value="UniProtKB-SubCell"/>
</dbReference>
<evidence type="ECO:0000256" key="13">
    <source>
        <dbReference type="ARBA" id="ARBA00023006"/>
    </source>
</evidence>
<dbReference type="PANTHER" id="PTHR47175:SF2">
    <property type="entry name" value="LIPASE ATG15-RELATED"/>
    <property type="match status" value="1"/>
</dbReference>
<evidence type="ECO:0000256" key="11">
    <source>
        <dbReference type="ARBA" id="ARBA00022968"/>
    </source>
</evidence>
<evidence type="ECO:0000256" key="10">
    <source>
        <dbReference type="ARBA" id="ARBA00022963"/>
    </source>
</evidence>
<comment type="function">
    <text evidence="17">Lipase which is essential for lysis of subvacuolar cytoplasm to vacuole targeted bodies and intravacuolar autophagic bodies. Involved in the lysis of intravacuolar multivesicular body (MVB) vesicles. The intravacuolar membrane disintegration by ATG15 is critical to life span extension.</text>
</comment>
<evidence type="ECO:0000256" key="2">
    <source>
        <dbReference type="ARBA" id="ARBA00004270"/>
    </source>
</evidence>
<dbReference type="InterPro" id="IPR050805">
    <property type="entry name" value="ATG15_Lipase"/>
</dbReference>
<comment type="catalytic activity">
    <reaction evidence="1">
        <text>a triacylglycerol + H2O = a diacylglycerol + a fatty acid + H(+)</text>
        <dbReference type="Rhea" id="RHEA:12044"/>
        <dbReference type="ChEBI" id="CHEBI:15377"/>
        <dbReference type="ChEBI" id="CHEBI:15378"/>
        <dbReference type="ChEBI" id="CHEBI:17855"/>
        <dbReference type="ChEBI" id="CHEBI:18035"/>
        <dbReference type="ChEBI" id="CHEBI:28868"/>
        <dbReference type="EC" id="3.1.1.3"/>
    </reaction>
</comment>
<keyword evidence="11" id="KW-0735">Signal-anchor</keyword>
<evidence type="ECO:0000256" key="4">
    <source>
        <dbReference type="ARBA" id="ARBA00010701"/>
    </source>
</evidence>
<keyword evidence="9 20" id="KW-0378">Hydrolase</keyword>
<protein>
    <recommendedName>
        <fullName evidence="6">triacylglycerol lipase</fullName>
        <ecNumber evidence="6">3.1.1.3</ecNumber>
    </recommendedName>
    <alternativeName>
        <fullName evidence="18">Autophagy-related protein 15</fullName>
    </alternativeName>
</protein>
<keyword evidence="12" id="KW-1133">Transmembrane helix</keyword>
<evidence type="ECO:0000256" key="17">
    <source>
        <dbReference type="ARBA" id="ARBA00024663"/>
    </source>
</evidence>
<keyword evidence="14" id="KW-0443">Lipid metabolism</keyword>
<dbReference type="EC" id="3.1.1.3" evidence="6"/>
<keyword evidence="15" id="KW-0472">Membrane</keyword>
<organism evidence="20 21">
    <name type="scientific">Calocera viscosa (strain TUFC12733)</name>
    <dbReference type="NCBI Taxonomy" id="1330018"/>
    <lineage>
        <taxon>Eukaryota</taxon>
        <taxon>Fungi</taxon>
        <taxon>Dikarya</taxon>
        <taxon>Basidiomycota</taxon>
        <taxon>Agaricomycotina</taxon>
        <taxon>Dacrymycetes</taxon>
        <taxon>Dacrymycetales</taxon>
        <taxon>Dacrymycetaceae</taxon>
        <taxon>Calocera</taxon>
    </lineage>
</organism>
<evidence type="ECO:0000256" key="15">
    <source>
        <dbReference type="ARBA" id="ARBA00023136"/>
    </source>
</evidence>
<proteinExistence type="inferred from homology"/>
<comment type="similarity">
    <text evidence="4">Belongs to the AB hydrolase superfamily. Lipase family.</text>
</comment>
<reference evidence="20 21" key="1">
    <citation type="journal article" date="2016" name="Mol. Biol. Evol.">
        <title>Comparative Genomics of Early-Diverging Mushroom-Forming Fungi Provides Insights into the Origins of Lignocellulose Decay Capabilities.</title>
        <authorList>
            <person name="Nagy L.G."/>
            <person name="Riley R."/>
            <person name="Tritt A."/>
            <person name="Adam C."/>
            <person name="Daum C."/>
            <person name="Floudas D."/>
            <person name="Sun H."/>
            <person name="Yadav J.S."/>
            <person name="Pangilinan J."/>
            <person name="Larsson K.H."/>
            <person name="Matsuura K."/>
            <person name="Barry K."/>
            <person name="Labutti K."/>
            <person name="Kuo R."/>
            <person name="Ohm R.A."/>
            <person name="Bhattacharya S.S."/>
            <person name="Shirouzu T."/>
            <person name="Yoshinaga Y."/>
            <person name="Martin F.M."/>
            <person name="Grigoriev I.V."/>
            <person name="Hibbett D.S."/>
        </authorList>
    </citation>
    <scope>NUCLEOTIDE SEQUENCE [LARGE SCALE GENOMIC DNA]</scope>
    <source>
        <strain evidence="20 21">TUFC12733</strain>
    </source>
</reference>
<accession>A0A167QAB6</accession>
<evidence type="ECO:0000256" key="1">
    <source>
        <dbReference type="ARBA" id="ARBA00001024"/>
    </source>
</evidence>
<keyword evidence="7" id="KW-0812">Transmembrane</keyword>
<dbReference type="Proteomes" id="UP000076738">
    <property type="component" value="Unassembled WGS sequence"/>
</dbReference>
<dbReference type="GO" id="GO:0034727">
    <property type="term" value="P:piecemeal microautophagy of the nucleus"/>
    <property type="evidence" value="ECO:0007669"/>
    <property type="project" value="TreeGrafter"/>
</dbReference>
<keyword evidence="16" id="KW-0325">Glycoprotein</keyword>
<dbReference type="GO" id="GO:0034496">
    <property type="term" value="P:multivesicular body membrane disassembly"/>
    <property type="evidence" value="ECO:0007669"/>
    <property type="project" value="TreeGrafter"/>
</dbReference>
<dbReference type="GO" id="GO:0006660">
    <property type="term" value="P:phosphatidylserine catabolic process"/>
    <property type="evidence" value="ECO:0007669"/>
    <property type="project" value="TreeGrafter"/>
</dbReference>
<comment type="subunit">
    <text evidence="5">Binds to both phosphatidylinositol (PI) and phosphatidylinositol 3,5-bisphosphate (PIP2).</text>
</comment>
<evidence type="ECO:0000313" key="21">
    <source>
        <dbReference type="Proteomes" id="UP000076738"/>
    </source>
</evidence>
<keyword evidence="8" id="KW-0967">Endosome</keyword>
<sequence>MRLPSLPAVISSLLPFTPSQQPLTSSPPTSVELSFGLQHVHATAFHSPSDGPMTLFHNASLPSALSAPRLRAVPKRIFRPRSQATYHAARRRSRLYGQSMDVPWDEDIVLAPDVSDRETLLELAKMTSNAYSTPFDKEWYDLGERWNKSEPFGWEPDADGFRGHIFVSNDDPPTVVLSIKGTSLGIWDSGPTGKKDKLNDNLLFSCCCARVSRTWTPVCDCFSGGWKCDDTCLSEALREESLFYSLGTQLYNNLTYLYPDANVWVVGHSLGGSLAALLGLTFGAPVVSFEAPAERLASRRLHLPLPPADDHIVHVYHSADPIALGVCNGITSACSAGGYAIETKCHNGLVVLYNTVDRGWRVDIRTHSISVVIEKVLSEDWEPGTPVPTASRSWEEDCVDCFKWEFGDYKNVSRKAVEGGGCH</sequence>